<name>A0A642UMI4_DIURU</name>
<evidence type="ECO:0000313" key="4">
    <source>
        <dbReference type="Proteomes" id="UP000449547"/>
    </source>
</evidence>
<dbReference type="OMA" id="IDLYQPC"/>
<dbReference type="GO" id="GO:0016491">
    <property type="term" value="F:oxidoreductase activity"/>
    <property type="evidence" value="ECO:0007669"/>
    <property type="project" value="UniProtKB-KW"/>
</dbReference>
<dbReference type="Proteomes" id="UP000449547">
    <property type="component" value="Unassembled WGS sequence"/>
</dbReference>
<evidence type="ECO:0000259" key="2">
    <source>
        <dbReference type="Pfam" id="PF00248"/>
    </source>
</evidence>
<dbReference type="AlphaFoldDB" id="A0A642UMI4"/>
<dbReference type="RefSeq" id="XP_034012181.1">
    <property type="nucleotide sequence ID" value="XM_034155764.1"/>
</dbReference>
<dbReference type="SUPFAM" id="SSF51430">
    <property type="entry name" value="NAD(P)-linked oxidoreductase"/>
    <property type="match status" value="1"/>
</dbReference>
<dbReference type="GO" id="GO:0005737">
    <property type="term" value="C:cytoplasm"/>
    <property type="evidence" value="ECO:0007669"/>
    <property type="project" value="TreeGrafter"/>
</dbReference>
<dbReference type="VEuPathDB" id="FungiDB:DIURU_003045"/>
<comment type="caution">
    <text evidence="3">The sequence shown here is derived from an EMBL/GenBank/DDBJ whole genome shotgun (WGS) entry which is preliminary data.</text>
</comment>
<dbReference type="OrthoDB" id="37537at2759"/>
<keyword evidence="4" id="KW-1185">Reference proteome</keyword>
<dbReference type="InterPro" id="IPR023210">
    <property type="entry name" value="NADP_OxRdtase_dom"/>
</dbReference>
<dbReference type="InterPro" id="IPR050791">
    <property type="entry name" value="Aldo-Keto_reductase"/>
</dbReference>
<dbReference type="PANTHER" id="PTHR43625:SF78">
    <property type="entry name" value="PYRIDOXAL REDUCTASE-RELATED"/>
    <property type="match status" value="1"/>
</dbReference>
<dbReference type="GeneID" id="54781696"/>
<evidence type="ECO:0000256" key="1">
    <source>
        <dbReference type="ARBA" id="ARBA00023002"/>
    </source>
</evidence>
<proteinExistence type="predicted"/>
<organism evidence="3 4">
    <name type="scientific">Diutina rugosa</name>
    <name type="common">Yeast</name>
    <name type="synonym">Candida rugosa</name>
    <dbReference type="NCBI Taxonomy" id="5481"/>
    <lineage>
        <taxon>Eukaryota</taxon>
        <taxon>Fungi</taxon>
        <taxon>Dikarya</taxon>
        <taxon>Ascomycota</taxon>
        <taxon>Saccharomycotina</taxon>
        <taxon>Pichiomycetes</taxon>
        <taxon>Debaryomycetaceae</taxon>
        <taxon>Diutina</taxon>
    </lineage>
</organism>
<sequence length="342" mass="37959">MLEITGTFGYGTASLTFRQPRPSITDALRALNCATQEFDTHLINGADFYGPDYDNYKLLKTFLDINKDSFDRKLIYAIKSGFDPETFQPNNSREFLDAQVKAMLEYFPVGMPCRPHILFQPARVDAKVSIEDTMATIKRYLDQGWIDGIGLSEVGASTIEKAVAVAPVSAVEVEFSLFCTDILKNGIIDVCSKHGIPIIAYSPLGQGILTDLAVENGEGWLHSLPQEDFRRQFDKFTGDNFLANLKLSKELYQLAHNKFSVSLETLSLSWLIALSENPNYHGVAMPKIIPIPGGSTPEKIRHNFSKVIKLSAADLEEIDAIVAKHPVQGGRYNSEQQPLLNG</sequence>
<dbReference type="Pfam" id="PF00248">
    <property type="entry name" value="Aldo_ket_red"/>
    <property type="match status" value="1"/>
</dbReference>
<dbReference type="PANTHER" id="PTHR43625">
    <property type="entry name" value="AFLATOXIN B1 ALDEHYDE REDUCTASE"/>
    <property type="match status" value="1"/>
</dbReference>
<protein>
    <recommendedName>
        <fullName evidence="2">NADP-dependent oxidoreductase domain-containing protein</fullName>
    </recommendedName>
</protein>
<keyword evidence="1" id="KW-0560">Oxidoreductase</keyword>
<dbReference type="EMBL" id="SWFT01000096">
    <property type="protein sequence ID" value="KAA8901994.1"/>
    <property type="molecule type" value="Genomic_DNA"/>
</dbReference>
<gene>
    <name evidence="3" type="ORF">DIURU_003045</name>
</gene>
<feature type="domain" description="NADP-dependent oxidoreductase" evidence="2">
    <location>
        <begin position="9"/>
        <end position="322"/>
    </location>
</feature>
<evidence type="ECO:0000313" key="3">
    <source>
        <dbReference type="EMBL" id="KAA8901994.1"/>
    </source>
</evidence>
<dbReference type="InterPro" id="IPR036812">
    <property type="entry name" value="NAD(P)_OxRdtase_dom_sf"/>
</dbReference>
<accession>A0A642UMI4</accession>
<dbReference type="Gene3D" id="3.20.20.100">
    <property type="entry name" value="NADP-dependent oxidoreductase domain"/>
    <property type="match status" value="1"/>
</dbReference>
<reference evidence="3 4" key="1">
    <citation type="submission" date="2019-07" db="EMBL/GenBank/DDBJ databases">
        <title>Genome assembly of two rare yeast pathogens: Diutina rugosa and Trichomonascus ciferrii.</title>
        <authorList>
            <person name="Mixao V."/>
            <person name="Saus E."/>
            <person name="Hansen A."/>
            <person name="Lass-Flor C."/>
            <person name="Gabaldon T."/>
        </authorList>
    </citation>
    <scope>NUCLEOTIDE SEQUENCE [LARGE SCALE GENOMIC DNA]</scope>
    <source>
        <strain evidence="3 4">CBS 613</strain>
    </source>
</reference>